<dbReference type="InterPro" id="IPR042099">
    <property type="entry name" value="ANL_N_sf"/>
</dbReference>
<accession>A0ABW0EGR5</accession>
<dbReference type="PROSITE" id="PS00455">
    <property type="entry name" value="AMP_BINDING"/>
    <property type="match status" value="1"/>
</dbReference>
<proteinExistence type="predicted"/>
<dbReference type="RefSeq" id="WP_378244593.1">
    <property type="nucleotide sequence ID" value="NZ_JBHSKF010000002.1"/>
</dbReference>
<reference evidence="3" key="1">
    <citation type="journal article" date="2019" name="Int. J. Syst. Evol. Microbiol.">
        <title>The Global Catalogue of Microorganisms (GCM) 10K type strain sequencing project: providing services to taxonomists for standard genome sequencing and annotation.</title>
        <authorList>
            <consortium name="The Broad Institute Genomics Platform"/>
            <consortium name="The Broad Institute Genome Sequencing Center for Infectious Disease"/>
            <person name="Wu L."/>
            <person name="Ma J."/>
        </authorList>
    </citation>
    <scope>NUCLEOTIDE SEQUENCE [LARGE SCALE GENOMIC DNA]</scope>
    <source>
        <strain evidence="3">CCUG 59778</strain>
    </source>
</reference>
<evidence type="ECO:0000313" key="2">
    <source>
        <dbReference type="EMBL" id="MFC5286554.1"/>
    </source>
</evidence>
<protein>
    <submittedName>
        <fullName evidence="2">Class I adenylate-forming enzyme family protein</fullName>
    </submittedName>
</protein>
<sequence>MTALLHDLLDDRAATDPGAAALRRADRTWTYAELRGRSQAAAAALARLGVGRGDRVLVLDDNDMETVALVHAASRLGAASVVVSARTRPYSLSHMLADCAPSAVLGGAEALARVRELTGVPVLDFAELPASAEWTPGDRPLSTDPVSLIYTSGSTSLPKAVVSTHQQVRSAVAAIAGQLRYRADDVVLCCLPLAFDYGLYQAHLSCAAGAVLVLGTGQDSAAGLLRRLVEDRVTVLPLVPSLALTLAGLAGRRGAALPPLRMVTNTGAALVPALAARLRAALPGVAVVGMFGLTECKRVAIAEPDLDLTRPGAVGRALPGTEILIAGDDGEPVGPDVAGELLVRGPHVMAGYWNAPELTANRFRRDHLGRTTLHTGDRCRIDADGYLYFVGRGDDVYKQNGFRVSAAEVEAAACDIPGVRLAAALVPVGDTPARLAVSGEITAEVLAKELRVRMEDGKVPPVCRVLDALPLTTNGKVDRAAVRDGWDR</sequence>
<dbReference type="InterPro" id="IPR050237">
    <property type="entry name" value="ATP-dep_AMP-bd_enzyme"/>
</dbReference>
<evidence type="ECO:0000259" key="1">
    <source>
        <dbReference type="Pfam" id="PF00501"/>
    </source>
</evidence>
<name>A0ABW0EGR5_9PSEU</name>
<organism evidence="2 3">
    <name type="scientific">Actinokineospora guangxiensis</name>
    <dbReference type="NCBI Taxonomy" id="1490288"/>
    <lineage>
        <taxon>Bacteria</taxon>
        <taxon>Bacillati</taxon>
        <taxon>Actinomycetota</taxon>
        <taxon>Actinomycetes</taxon>
        <taxon>Pseudonocardiales</taxon>
        <taxon>Pseudonocardiaceae</taxon>
        <taxon>Actinokineospora</taxon>
    </lineage>
</organism>
<dbReference type="InterPro" id="IPR000873">
    <property type="entry name" value="AMP-dep_synth/lig_dom"/>
</dbReference>
<feature type="domain" description="AMP-dependent synthetase/ligase" evidence="1">
    <location>
        <begin position="10"/>
        <end position="353"/>
    </location>
</feature>
<dbReference type="PANTHER" id="PTHR43767:SF10">
    <property type="entry name" value="SURFACTIN SYNTHASE SUBUNIT 1"/>
    <property type="match status" value="1"/>
</dbReference>
<keyword evidence="3" id="KW-1185">Reference proteome</keyword>
<evidence type="ECO:0000313" key="3">
    <source>
        <dbReference type="Proteomes" id="UP001596157"/>
    </source>
</evidence>
<dbReference type="Gene3D" id="3.30.300.30">
    <property type="match status" value="1"/>
</dbReference>
<dbReference type="Proteomes" id="UP001596157">
    <property type="component" value="Unassembled WGS sequence"/>
</dbReference>
<dbReference type="SUPFAM" id="SSF56801">
    <property type="entry name" value="Acetyl-CoA synthetase-like"/>
    <property type="match status" value="1"/>
</dbReference>
<dbReference type="InterPro" id="IPR045851">
    <property type="entry name" value="AMP-bd_C_sf"/>
</dbReference>
<dbReference type="PANTHER" id="PTHR43767">
    <property type="entry name" value="LONG-CHAIN-FATTY-ACID--COA LIGASE"/>
    <property type="match status" value="1"/>
</dbReference>
<gene>
    <name evidence="2" type="ORF">ACFPM7_05780</name>
</gene>
<dbReference type="Pfam" id="PF00501">
    <property type="entry name" value="AMP-binding"/>
    <property type="match status" value="1"/>
</dbReference>
<comment type="caution">
    <text evidence="2">The sequence shown here is derived from an EMBL/GenBank/DDBJ whole genome shotgun (WGS) entry which is preliminary data.</text>
</comment>
<dbReference type="InterPro" id="IPR020845">
    <property type="entry name" value="AMP-binding_CS"/>
</dbReference>
<dbReference type="EMBL" id="JBHSKF010000002">
    <property type="protein sequence ID" value="MFC5286554.1"/>
    <property type="molecule type" value="Genomic_DNA"/>
</dbReference>
<dbReference type="Gene3D" id="3.40.50.12780">
    <property type="entry name" value="N-terminal domain of ligase-like"/>
    <property type="match status" value="1"/>
</dbReference>